<evidence type="ECO:0000313" key="3">
    <source>
        <dbReference type="Proteomes" id="UP000217199"/>
    </source>
</evidence>
<dbReference type="AlphaFoldDB" id="A0A286UTP9"/>
<comment type="caution">
    <text evidence="2">The sequence shown here is derived from an EMBL/GenBank/DDBJ whole genome shotgun (WGS) entry which is preliminary data.</text>
</comment>
<keyword evidence="1" id="KW-0812">Transmembrane</keyword>
<sequence>MQLIDCSFSQWSNAAANNITIIIVDYILMLRVLALWNNNEKLLVSLKTLLFVEAVAKTRRAAKSCTAMAIEVATNLSFCGTFAYRDPHLINLGVIDWMLPAIVGLVFLSLALIKGVKYMKYPAFGGVRLVKILIEDQAFYYAIALSCSVLNIIQFKVRIRNSALTSVFSVLGNPSFQCLLGSRLFFNLKEAALGTSEGSTRHTKSLGELIFVDPELSFTGSSISEQVCF</sequence>
<name>A0A286UTP9_9AGAM</name>
<feature type="transmembrane region" description="Helical" evidence="1">
    <location>
        <begin position="15"/>
        <end position="36"/>
    </location>
</feature>
<accession>A0A286UTP9</accession>
<feature type="transmembrane region" description="Helical" evidence="1">
    <location>
        <begin position="94"/>
        <end position="113"/>
    </location>
</feature>
<keyword evidence="1" id="KW-0472">Membrane</keyword>
<proteinExistence type="predicted"/>
<dbReference type="InParanoid" id="A0A286UTP9"/>
<protein>
    <submittedName>
        <fullName evidence="2">Uncharacterized protein</fullName>
    </submittedName>
</protein>
<gene>
    <name evidence="2" type="ORF">PNOK_0001400</name>
</gene>
<evidence type="ECO:0000256" key="1">
    <source>
        <dbReference type="SAM" id="Phobius"/>
    </source>
</evidence>
<evidence type="ECO:0000313" key="2">
    <source>
        <dbReference type="EMBL" id="PAV22947.1"/>
    </source>
</evidence>
<dbReference type="Proteomes" id="UP000217199">
    <property type="component" value="Unassembled WGS sequence"/>
</dbReference>
<organism evidence="2 3">
    <name type="scientific">Pyrrhoderma noxium</name>
    <dbReference type="NCBI Taxonomy" id="2282107"/>
    <lineage>
        <taxon>Eukaryota</taxon>
        <taxon>Fungi</taxon>
        <taxon>Dikarya</taxon>
        <taxon>Basidiomycota</taxon>
        <taxon>Agaricomycotina</taxon>
        <taxon>Agaricomycetes</taxon>
        <taxon>Hymenochaetales</taxon>
        <taxon>Hymenochaetaceae</taxon>
        <taxon>Pyrrhoderma</taxon>
    </lineage>
</organism>
<keyword evidence="3" id="KW-1185">Reference proteome</keyword>
<reference evidence="2 3" key="1">
    <citation type="journal article" date="2017" name="Mol. Ecol.">
        <title>Comparative and population genomic landscape of Phellinus noxius: A hypervariable fungus causing root rot in trees.</title>
        <authorList>
            <person name="Chung C.L."/>
            <person name="Lee T.J."/>
            <person name="Akiba M."/>
            <person name="Lee H.H."/>
            <person name="Kuo T.H."/>
            <person name="Liu D."/>
            <person name="Ke H.M."/>
            <person name="Yokoi T."/>
            <person name="Roa M.B."/>
            <person name="Lu M.J."/>
            <person name="Chang Y.Y."/>
            <person name="Ann P.J."/>
            <person name="Tsai J.N."/>
            <person name="Chen C.Y."/>
            <person name="Tzean S.S."/>
            <person name="Ota Y."/>
            <person name="Hattori T."/>
            <person name="Sahashi N."/>
            <person name="Liou R.F."/>
            <person name="Kikuchi T."/>
            <person name="Tsai I.J."/>
        </authorList>
    </citation>
    <scope>NUCLEOTIDE SEQUENCE [LARGE SCALE GENOMIC DNA]</scope>
    <source>
        <strain evidence="2 3">FFPRI411160</strain>
    </source>
</reference>
<dbReference type="EMBL" id="NBII01000001">
    <property type="protein sequence ID" value="PAV22947.1"/>
    <property type="molecule type" value="Genomic_DNA"/>
</dbReference>
<keyword evidence="1" id="KW-1133">Transmembrane helix</keyword>